<dbReference type="SMART" id="SM00231">
    <property type="entry name" value="FA58C"/>
    <property type="match status" value="1"/>
</dbReference>
<evidence type="ECO:0000256" key="7">
    <source>
        <dbReference type="PROSITE-ProRule" id="PRU00059"/>
    </source>
</evidence>
<comment type="subcellular location">
    <subcellularLocation>
        <location evidence="1">Membrane</location>
        <topology evidence="1">Single-pass type I membrane protein</topology>
    </subcellularLocation>
</comment>
<accession>A0A1A7XFX1</accession>
<evidence type="ECO:0000259" key="11">
    <source>
        <dbReference type="PROSITE" id="PS50022"/>
    </source>
</evidence>
<evidence type="ECO:0000256" key="4">
    <source>
        <dbReference type="ARBA" id="ARBA00022989"/>
    </source>
</evidence>
<evidence type="ECO:0000256" key="6">
    <source>
        <dbReference type="ARBA" id="ARBA00023157"/>
    </source>
</evidence>
<dbReference type="FunFam" id="2.60.120.290:FF:000005">
    <property type="entry name" value="Procollagen C-endopeptidase enhancer 1"/>
    <property type="match status" value="1"/>
</dbReference>
<protein>
    <recommendedName>
        <fullName evidence="14">Discoidin, CUB and LCCL domain containing 1</fullName>
    </recommendedName>
</protein>
<feature type="compositionally biased region" description="Polar residues" evidence="8">
    <location>
        <begin position="406"/>
        <end position="422"/>
    </location>
</feature>
<dbReference type="InterPro" id="IPR050633">
    <property type="entry name" value="Neuropilin_MCO_CoagFactor"/>
</dbReference>
<evidence type="ECO:0000256" key="2">
    <source>
        <dbReference type="ARBA" id="ARBA00022553"/>
    </source>
</evidence>
<dbReference type="AlphaFoldDB" id="A0A1A7XFX1"/>
<dbReference type="PROSITE" id="PS50022">
    <property type="entry name" value="FA58C_3"/>
    <property type="match status" value="1"/>
</dbReference>
<evidence type="ECO:0000259" key="12">
    <source>
        <dbReference type="PROSITE" id="PS50820"/>
    </source>
</evidence>
<evidence type="ECO:0000256" key="8">
    <source>
        <dbReference type="SAM" id="MobiDB-lite"/>
    </source>
</evidence>
<dbReference type="Gene3D" id="2.60.120.260">
    <property type="entry name" value="Galactose-binding domain-like"/>
    <property type="match status" value="1"/>
</dbReference>
<gene>
    <name evidence="13" type="primary">CR936484.1</name>
</gene>
<feature type="domain" description="LCCL" evidence="12">
    <location>
        <begin position="153"/>
        <end position="249"/>
    </location>
</feature>
<dbReference type="PROSITE" id="PS50820">
    <property type="entry name" value="LCCL"/>
    <property type="match status" value="1"/>
</dbReference>
<evidence type="ECO:0000256" key="1">
    <source>
        <dbReference type="ARBA" id="ARBA00004479"/>
    </source>
</evidence>
<keyword evidence="6 7" id="KW-1015">Disulfide bond</keyword>
<dbReference type="CDD" id="cd00041">
    <property type="entry name" value="CUB"/>
    <property type="match status" value="1"/>
</dbReference>
<dbReference type="SUPFAM" id="SSF69848">
    <property type="entry name" value="LCCL domain"/>
    <property type="match status" value="1"/>
</dbReference>
<dbReference type="Pfam" id="PF00754">
    <property type="entry name" value="F5_F8_type_C"/>
    <property type="match status" value="1"/>
</dbReference>
<dbReference type="SUPFAM" id="SSF49785">
    <property type="entry name" value="Galactose-binding domain-like"/>
    <property type="match status" value="1"/>
</dbReference>
<dbReference type="InterPro" id="IPR000859">
    <property type="entry name" value="CUB_dom"/>
</dbReference>
<dbReference type="InterPro" id="IPR036609">
    <property type="entry name" value="LCCL_sf"/>
</dbReference>
<dbReference type="SUPFAM" id="SSF49854">
    <property type="entry name" value="Spermadhesin, CUB domain"/>
    <property type="match status" value="1"/>
</dbReference>
<keyword evidence="2" id="KW-0597">Phosphoprotein</keyword>
<dbReference type="PANTHER" id="PTHR46806:SF6">
    <property type="entry name" value="DISCOIDIN, CUB AND LCCL DOMAIN CONTAINING 1"/>
    <property type="match status" value="1"/>
</dbReference>
<dbReference type="SMART" id="SM00603">
    <property type="entry name" value="LCCL"/>
    <property type="match status" value="1"/>
</dbReference>
<reference evidence="13" key="1">
    <citation type="submission" date="2016-05" db="EMBL/GenBank/DDBJ databases">
        <authorList>
            <person name="Lavstsen T."/>
            <person name="Jespersen J.S."/>
        </authorList>
    </citation>
    <scope>NUCLEOTIDE SEQUENCE</scope>
    <source>
        <tissue evidence="13">Brain</tissue>
    </source>
</reference>
<dbReference type="InterPro" id="IPR008979">
    <property type="entry name" value="Galactose-bd-like_sf"/>
</dbReference>
<evidence type="ECO:0000256" key="3">
    <source>
        <dbReference type="ARBA" id="ARBA00022692"/>
    </source>
</evidence>
<feature type="disulfide bond" evidence="7">
    <location>
        <begin position="38"/>
        <end position="65"/>
    </location>
</feature>
<feature type="domain" description="CUB" evidence="10">
    <location>
        <begin position="38"/>
        <end position="151"/>
    </location>
</feature>
<evidence type="ECO:0000259" key="10">
    <source>
        <dbReference type="PROSITE" id="PS01180"/>
    </source>
</evidence>
<dbReference type="Gene3D" id="2.170.130.20">
    <property type="entry name" value="LCCL-like domain"/>
    <property type="match status" value="1"/>
</dbReference>
<name>A0A1A7XFX1_9TELE</name>
<dbReference type="Gene3D" id="2.60.120.290">
    <property type="entry name" value="Spermadhesin, CUB domain"/>
    <property type="match status" value="1"/>
</dbReference>
<reference evidence="13" key="2">
    <citation type="submission" date="2016-06" db="EMBL/GenBank/DDBJ databases">
        <title>The genome of a short-lived fish provides insights into sex chromosome evolution and the genetic control of aging.</title>
        <authorList>
            <person name="Reichwald K."/>
            <person name="Felder M."/>
            <person name="Petzold A."/>
            <person name="Koch P."/>
            <person name="Groth M."/>
            <person name="Platzer M."/>
        </authorList>
    </citation>
    <scope>NUCLEOTIDE SEQUENCE</scope>
    <source>
        <tissue evidence="13">Brain</tissue>
    </source>
</reference>
<evidence type="ECO:0000256" key="5">
    <source>
        <dbReference type="ARBA" id="ARBA00023136"/>
    </source>
</evidence>
<dbReference type="PROSITE" id="PS01180">
    <property type="entry name" value="CUB"/>
    <property type="match status" value="1"/>
</dbReference>
<dbReference type="PANTHER" id="PTHR46806">
    <property type="entry name" value="F5/8 TYPE C DOMAIN-CONTAINING PROTEIN"/>
    <property type="match status" value="1"/>
</dbReference>
<evidence type="ECO:0008006" key="14">
    <source>
        <dbReference type="Google" id="ProtNLM"/>
    </source>
</evidence>
<dbReference type="Pfam" id="PF00431">
    <property type="entry name" value="CUB"/>
    <property type="match status" value="1"/>
</dbReference>
<feature type="region of interest" description="Disordered" evidence="8">
    <location>
        <begin position="402"/>
        <end position="442"/>
    </location>
</feature>
<dbReference type="InterPro" id="IPR004043">
    <property type="entry name" value="LCCL"/>
</dbReference>
<keyword evidence="4 9" id="KW-1133">Transmembrane helix</keyword>
<organism evidence="13">
    <name type="scientific">Iconisemion striatum</name>
    <dbReference type="NCBI Taxonomy" id="60296"/>
    <lineage>
        <taxon>Eukaryota</taxon>
        <taxon>Metazoa</taxon>
        <taxon>Chordata</taxon>
        <taxon>Craniata</taxon>
        <taxon>Vertebrata</taxon>
        <taxon>Euteleostomi</taxon>
        <taxon>Actinopterygii</taxon>
        <taxon>Neopterygii</taxon>
        <taxon>Teleostei</taxon>
        <taxon>Neoteleostei</taxon>
        <taxon>Acanthomorphata</taxon>
        <taxon>Ovalentaria</taxon>
        <taxon>Atherinomorphae</taxon>
        <taxon>Cyprinodontiformes</taxon>
        <taxon>Nothobranchiidae</taxon>
        <taxon>Iconisemion</taxon>
    </lineage>
</organism>
<dbReference type="SMART" id="SM00042">
    <property type="entry name" value="CUB"/>
    <property type="match status" value="1"/>
</dbReference>
<evidence type="ECO:0000256" key="9">
    <source>
        <dbReference type="SAM" id="Phobius"/>
    </source>
</evidence>
<dbReference type="GO" id="GO:0005886">
    <property type="term" value="C:plasma membrane"/>
    <property type="evidence" value="ECO:0007669"/>
    <property type="project" value="TreeGrafter"/>
</dbReference>
<dbReference type="InterPro" id="IPR035914">
    <property type="entry name" value="Sperma_CUB_dom_sf"/>
</dbReference>
<feature type="compositionally biased region" description="Low complexity" evidence="8">
    <location>
        <begin position="432"/>
        <end position="442"/>
    </location>
</feature>
<keyword evidence="5 9" id="KW-0472">Membrane</keyword>
<evidence type="ECO:0000313" key="13">
    <source>
        <dbReference type="EMBL" id="SBP16986.1"/>
    </source>
</evidence>
<proteinExistence type="predicted"/>
<dbReference type="Pfam" id="PF03815">
    <property type="entry name" value="LCCL"/>
    <property type="match status" value="1"/>
</dbReference>
<dbReference type="InterPro" id="IPR000421">
    <property type="entry name" value="FA58C"/>
</dbReference>
<comment type="caution">
    <text evidence="7">Lacks conserved residue(s) required for the propagation of feature annotation.</text>
</comment>
<sequence>MLGKCKNIGDVVKSLITGFWITVSVCSVGICGQKGNSCGHTLLGAESGTLASQNYPGTYSSNSRCEWRLRVPEGRTLRLLFGDFDIESSPGCGNGSVTITDRAGNAVMGPVCGKLDAAQKNLTFESNEATVRFSSGPHRSGRGFLLSYATDKHPDLVTCLQRGSHFSSQHLSVYCPAGCKNVTGDVWGNSEQGYRDTSVLCKSAIHAGATSDSSGGRVTVARGRSLTLYESAFSNGILSKMGSLSEKKLLFSQECNNILRVSGLNASSYWDKTSQEHTMSSSSRTVESSHGFLLWTAGTNDQNPWVELELAERSTITGLITMGSTENYVETYSLYFSKDRKTWKLYKDPQSKEKKVFQAYTDGHLRVLNSLFPAVVARFVRLQPLSWRGRAATRVRVLGCPASKATPRSRTSGAESSSFNINLDTQPPSPTPTDDSSLLTTTQSTSQPVMVAVGVVLGLVMCGSLLAVVWWKRRKKVSHMKKSLPTGCQSFKAKSLSCPQSELISYPLQRNVHDALPTPPLNDYAAPVLTAGGKKVGSTFRPSSDEGYTAPFTTIHYDTPGSLPEYAEPLPPEPEYATPFSELPPEPKRTTLTGIMHNDALRPHIPAASAVSMTTSSQSPYDCPSHRMLFNGYCTPALHGSGTQFVTEVYAEPKPSDSLLQNHTYEEPL</sequence>
<keyword evidence="3 9" id="KW-0812">Transmembrane</keyword>
<feature type="transmembrane region" description="Helical" evidence="9">
    <location>
        <begin position="449"/>
        <end position="471"/>
    </location>
</feature>
<dbReference type="EMBL" id="HADW01015586">
    <property type="protein sequence ID" value="SBP16986.1"/>
    <property type="molecule type" value="Transcribed_RNA"/>
</dbReference>
<feature type="domain" description="F5/8 type C" evidence="11">
    <location>
        <begin position="246"/>
        <end position="400"/>
    </location>
</feature>
<dbReference type="GO" id="GO:0038023">
    <property type="term" value="F:signaling receptor activity"/>
    <property type="evidence" value="ECO:0007669"/>
    <property type="project" value="TreeGrafter"/>
</dbReference>